<dbReference type="PROSITE" id="PS50949">
    <property type="entry name" value="HTH_GNTR"/>
    <property type="match status" value="1"/>
</dbReference>
<dbReference type="GO" id="GO:0045892">
    <property type="term" value="P:negative regulation of DNA-templated transcription"/>
    <property type="evidence" value="ECO:0007669"/>
    <property type="project" value="TreeGrafter"/>
</dbReference>
<dbReference type="InterPro" id="IPR036388">
    <property type="entry name" value="WH-like_DNA-bd_sf"/>
</dbReference>
<dbReference type="RefSeq" id="WP_014935808.1">
    <property type="nucleotide sequence ID" value="NC_018607.1"/>
</dbReference>
<dbReference type="SUPFAM" id="SSF46785">
    <property type="entry name" value="Winged helix' DNA-binding domain"/>
    <property type="match status" value="1"/>
</dbReference>
<evidence type="ECO:0000313" key="5">
    <source>
        <dbReference type="EMBL" id="AFR70438.1"/>
    </source>
</evidence>
<evidence type="ECO:0000259" key="4">
    <source>
        <dbReference type="PROSITE" id="PS50949"/>
    </source>
</evidence>
<dbReference type="EMBL" id="CP003490">
    <property type="protein sequence ID" value="AFR70438.1"/>
    <property type="molecule type" value="Genomic_DNA"/>
</dbReference>
<feature type="domain" description="HTH gntR-type" evidence="4">
    <location>
        <begin position="8"/>
        <end position="76"/>
    </location>
</feature>
<dbReference type="CDD" id="cd07377">
    <property type="entry name" value="WHTH_GntR"/>
    <property type="match status" value="1"/>
</dbReference>
<dbReference type="SMART" id="SM00345">
    <property type="entry name" value="HTH_GNTR"/>
    <property type="match status" value="1"/>
</dbReference>
<dbReference type="PATRIC" id="fig|1133568.3.peg.1094"/>
<protein>
    <submittedName>
        <fullName evidence="5">Putative transcriptional regulator, GntR family</fullName>
    </submittedName>
</protein>
<dbReference type="Proteomes" id="UP000007346">
    <property type="component" value="Chromosome"/>
</dbReference>
<reference evidence="5 6" key="1">
    <citation type="journal article" date="2012" name="BMC Genomics">
        <title>Comparative genomics of Brachyspira pilosicoli strains: genome rearrangements, reductions and correlation of genetic compliment with phenotypic diversity.</title>
        <authorList>
            <person name="Mappley L.J."/>
            <person name="Black M.L."/>
            <person name="Abuoun M."/>
            <person name="Darby A.C."/>
            <person name="Woodward M.J."/>
            <person name="Parkhill J."/>
            <person name="Turner A.K."/>
            <person name="Bellgard M.I."/>
            <person name="La T."/>
            <person name="Phillips N.D."/>
            <person name="La Ragione R.M."/>
            <person name="Hampson D.J."/>
        </authorList>
    </citation>
    <scope>NUCLEOTIDE SEQUENCE [LARGE SCALE GENOMIC DNA]</scope>
    <source>
        <strain evidence="5">B2904</strain>
    </source>
</reference>
<sequence length="85" mass="9732">MLDKNSHVPLYLQIEEIITKNIDDGIWKENDKLPPETLLAKKLGVNRITLREGLNSLIKRGILERVRGVGVFVRNPNKKKFIIGN</sequence>
<dbReference type="KEGG" id="bpj:B2904_orf1099"/>
<dbReference type="Pfam" id="PF00392">
    <property type="entry name" value="GntR"/>
    <property type="match status" value="1"/>
</dbReference>
<name>J9UTX3_BRAPL</name>
<evidence type="ECO:0000256" key="3">
    <source>
        <dbReference type="ARBA" id="ARBA00023163"/>
    </source>
</evidence>
<dbReference type="HOGENOM" id="CLU_017584_16_6_12"/>
<dbReference type="GO" id="GO:0003700">
    <property type="term" value="F:DNA-binding transcription factor activity"/>
    <property type="evidence" value="ECO:0007669"/>
    <property type="project" value="InterPro"/>
</dbReference>
<dbReference type="InterPro" id="IPR000524">
    <property type="entry name" value="Tscrpt_reg_HTH_GntR"/>
</dbReference>
<keyword evidence="1" id="KW-0805">Transcription regulation</keyword>
<keyword evidence="2" id="KW-0238">DNA-binding</keyword>
<evidence type="ECO:0000256" key="1">
    <source>
        <dbReference type="ARBA" id="ARBA00023015"/>
    </source>
</evidence>
<dbReference type="PRINTS" id="PR00035">
    <property type="entry name" value="HTHGNTR"/>
</dbReference>
<dbReference type="AlphaFoldDB" id="J9UTX3"/>
<accession>J9UTX3</accession>
<dbReference type="Gene3D" id="1.10.10.10">
    <property type="entry name" value="Winged helix-like DNA-binding domain superfamily/Winged helix DNA-binding domain"/>
    <property type="match status" value="1"/>
</dbReference>
<evidence type="ECO:0000313" key="6">
    <source>
        <dbReference type="Proteomes" id="UP000007346"/>
    </source>
</evidence>
<dbReference type="GO" id="GO:0003677">
    <property type="term" value="F:DNA binding"/>
    <property type="evidence" value="ECO:0007669"/>
    <property type="project" value="UniProtKB-KW"/>
</dbReference>
<keyword evidence="3" id="KW-0804">Transcription</keyword>
<dbReference type="InterPro" id="IPR050679">
    <property type="entry name" value="Bact_HTH_transcr_reg"/>
</dbReference>
<gene>
    <name evidence="5" type="ORF">B2904_orf1099</name>
</gene>
<organism evidence="5 6">
    <name type="scientific">Brachyspira pilosicoli B2904</name>
    <dbReference type="NCBI Taxonomy" id="1133568"/>
    <lineage>
        <taxon>Bacteria</taxon>
        <taxon>Pseudomonadati</taxon>
        <taxon>Spirochaetota</taxon>
        <taxon>Spirochaetia</taxon>
        <taxon>Brachyspirales</taxon>
        <taxon>Brachyspiraceae</taxon>
        <taxon>Brachyspira</taxon>
    </lineage>
</organism>
<dbReference type="PANTHER" id="PTHR44846:SF17">
    <property type="entry name" value="GNTR-FAMILY TRANSCRIPTIONAL REGULATOR"/>
    <property type="match status" value="1"/>
</dbReference>
<evidence type="ECO:0000256" key="2">
    <source>
        <dbReference type="ARBA" id="ARBA00023125"/>
    </source>
</evidence>
<dbReference type="InterPro" id="IPR036390">
    <property type="entry name" value="WH_DNA-bd_sf"/>
</dbReference>
<dbReference type="PANTHER" id="PTHR44846">
    <property type="entry name" value="MANNOSYL-D-GLYCERATE TRANSPORT/METABOLISM SYSTEM REPRESSOR MNGR-RELATED"/>
    <property type="match status" value="1"/>
</dbReference>
<proteinExistence type="predicted"/>